<gene>
    <name evidence="1" type="ORF">K678_06951</name>
</gene>
<evidence type="ECO:0000313" key="2">
    <source>
        <dbReference type="Proteomes" id="UP000015350"/>
    </source>
</evidence>
<protein>
    <submittedName>
        <fullName evidence="1">Uncharacterized protein</fullName>
    </submittedName>
</protein>
<organism evidence="1 2">
    <name type="scientific">Magnetospirillum fulvum MGU-K5</name>
    <dbReference type="NCBI Taxonomy" id="1316936"/>
    <lineage>
        <taxon>Bacteria</taxon>
        <taxon>Pseudomonadati</taxon>
        <taxon>Pseudomonadota</taxon>
        <taxon>Alphaproteobacteria</taxon>
        <taxon>Rhodospirillales</taxon>
        <taxon>Rhodospirillaceae</taxon>
        <taxon>Magnetospirillum</taxon>
    </lineage>
</organism>
<name>S9TJ04_MAGFU</name>
<dbReference type="eggNOG" id="ENOG5033H6D">
    <property type="taxonomic scope" value="Bacteria"/>
</dbReference>
<accession>S9TJ04</accession>
<comment type="caution">
    <text evidence="1">The sequence shown here is derived from an EMBL/GenBank/DDBJ whole genome shotgun (WGS) entry which is preliminary data.</text>
</comment>
<dbReference type="OrthoDB" id="7360750at2"/>
<dbReference type="AlphaFoldDB" id="S9TJ04"/>
<sequence length="90" mass="9761">MTRTITLEEFSDLLDRLGDVLADWPTDDRTSAESLLAQSDEARRLLAEAAEIGDVLRTSQPKAPPGLVDRILATSGAPLSPSDRLKRTVS</sequence>
<dbReference type="EMBL" id="AQPH01000019">
    <property type="protein sequence ID" value="EPY02196.1"/>
    <property type="molecule type" value="Genomic_DNA"/>
</dbReference>
<dbReference type="Proteomes" id="UP000015350">
    <property type="component" value="Unassembled WGS sequence"/>
</dbReference>
<reference evidence="1 2" key="1">
    <citation type="submission" date="2013-04" db="EMBL/GenBank/DDBJ databases">
        <authorList>
            <person name="Kuznetsov B."/>
            <person name="Ivanovsky R."/>
        </authorList>
    </citation>
    <scope>NUCLEOTIDE SEQUENCE [LARGE SCALE GENOMIC DNA]</scope>
    <source>
        <strain evidence="1 2">MGU-K5</strain>
    </source>
</reference>
<proteinExistence type="predicted"/>
<dbReference type="RefSeq" id="WP_021131741.1">
    <property type="nucleotide sequence ID" value="NZ_AQPH01000019.1"/>
</dbReference>
<evidence type="ECO:0000313" key="1">
    <source>
        <dbReference type="EMBL" id="EPY02196.1"/>
    </source>
</evidence>
<dbReference type="STRING" id="1316936.K678_06951"/>